<gene>
    <name evidence="6" type="ORF">MNV_930014</name>
</gene>
<dbReference type="GO" id="GO:0005886">
    <property type="term" value="C:plasma membrane"/>
    <property type="evidence" value="ECO:0007669"/>
    <property type="project" value="UniProtKB-SubCell"/>
</dbReference>
<comment type="subcellular location">
    <subcellularLocation>
        <location evidence="5">Cell membrane</location>
        <topology evidence="5">Multi-pass membrane protein</topology>
    </subcellularLocation>
    <subcellularLocation>
        <location evidence="1">Membrane</location>
        <topology evidence="1">Multi-pass membrane protein</topology>
    </subcellularLocation>
</comment>
<feature type="transmembrane region" description="Helical" evidence="5">
    <location>
        <begin position="42"/>
        <end position="63"/>
    </location>
</feature>
<dbReference type="PANTHER" id="PTHR43701:SF5">
    <property type="entry name" value="MEMBRANE TRANSPORTER PROTEIN-RELATED"/>
    <property type="match status" value="1"/>
</dbReference>
<dbReference type="Proteomes" id="UP000218615">
    <property type="component" value="Unassembled WGS sequence"/>
</dbReference>
<evidence type="ECO:0000256" key="4">
    <source>
        <dbReference type="ARBA" id="ARBA00023136"/>
    </source>
</evidence>
<evidence type="ECO:0000313" key="7">
    <source>
        <dbReference type="Proteomes" id="UP000218615"/>
    </source>
</evidence>
<protein>
    <recommendedName>
        <fullName evidence="5">Probable membrane transporter protein</fullName>
    </recommendedName>
</protein>
<feature type="transmembrane region" description="Helical" evidence="5">
    <location>
        <begin position="133"/>
        <end position="154"/>
    </location>
</feature>
<reference evidence="7" key="1">
    <citation type="submission" date="2017-06" db="EMBL/GenBank/DDBJ databases">
        <authorList>
            <person name="Cremers G."/>
        </authorList>
    </citation>
    <scope>NUCLEOTIDE SEQUENCE [LARGE SCALE GENOMIC DNA]</scope>
</reference>
<dbReference type="Pfam" id="PF01925">
    <property type="entry name" value="TauE"/>
    <property type="match status" value="1"/>
</dbReference>
<evidence type="ECO:0000256" key="1">
    <source>
        <dbReference type="ARBA" id="ARBA00004141"/>
    </source>
</evidence>
<comment type="similarity">
    <text evidence="5">Belongs to the 4-toluene sulfonate uptake permease (TSUP) (TC 2.A.102) family.</text>
</comment>
<dbReference type="STRING" id="1392998.ANME2D_00760"/>
<keyword evidence="4 5" id="KW-0472">Membrane</keyword>
<dbReference type="InterPro" id="IPR051598">
    <property type="entry name" value="TSUP/Inactive_protease-like"/>
</dbReference>
<dbReference type="AlphaFoldDB" id="A0A284VU95"/>
<dbReference type="PANTHER" id="PTHR43701">
    <property type="entry name" value="MEMBRANE TRANSPORTER PROTEIN MJ0441-RELATED"/>
    <property type="match status" value="1"/>
</dbReference>
<accession>A0A284VU95</accession>
<evidence type="ECO:0000313" key="6">
    <source>
        <dbReference type="EMBL" id="SNQ62874.1"/>
    </source>
</evidence>
<evidence type="ECO:0000256" key="5">
    <source>
        <dbReference type="RuleBase" id="RU363041"/>
    </source>
</evidence>
<dbReference type="EMBL" id="FZMP01000244">
    <property type="protein sequence ID" value="SNQ62874.1"/>
    <property type="molecule type" value="Genomic_DNA"/>
</dbReference>
<keyword evidence="3 5" id="KW-1133">Transmembrane helix</keyword>
<feature type="transmembrane region" description="Helical" evidence="5">
    <location>
        <begin position="70"/>
        <end position="90"/>
    </location>
</feature>
<dbReference type="RefSeq" id="WP_096207379.1">
    <property type="nucleotide sequence ID" value="NZ_FZMP01000244.1"/>
</dbReference>
<keyword evidence="5" id="KW-1003">Cell membrane</keyword>
<keyword evidence="7" id="KW-1185">Reference proteome</keyword>
<organism evidence="6 7">
    <name type="scientific">Candidatus Methanoperedens nitratireducens</name>
    <dbReference type="NCBI Taxonomy" id="1392998"/>
    <lineage>
        <taxon>Archaea</taxon>
        <taxon>Methanobacteriati</taxon>
        <taxon>Methanobacteriota</taxon>
        <taxon>Stenosarchaea group</taxon>
        <taxon>Methanomicrobia</taxon>
        <taxon>Methanosarcinales</taxon>
        <taxon>ANME-2 cluster</taxon>
        <taxon>Candidatus Methanoperedentaceae</taxon>
        <taxon>Candidatus Methanoperedens</taxon>
    </lineage>
</organism>
<sequence>MDDIIFLSILIFAAGLLYSSVGHAGASGYLAVMALFGLAPDIMKPAALLLNILVASIASVQFYRAGYFSLNIFLPFAVSSIPFAFIGGTLSLPGSFYKQVVGLILLFAAYRLFQYRSPATTDDVKPVPVFRAILFGAVIGLLSGAVGVGGGIFLNSR</sequence>
<evidence type="ECO:0000256" key="3">
    <source>
        <dbReference type="ARBA" id="ARBA00022989"/>
    </source>
</evidence>
<dbReference type="InterPro" id="IPR002781">
    <property type="entry name" value="TM_pro_TauE-like"/>
</dbReference>
<proteinExistence type="inferred from homology"/>
<dbReference type="OrthoDB" id="380645at2157"/>
<keyword evidence="2 5" id="KW-0812">Transmembrane</keyword>
<name>A0A284VU95_9EURY</name>
<evidence type="ECO:0000256" key="2">
    <source>
        <dbReference type="ARBA" id="ARBA00022692"/>
    </source>
</evidence>